<keyword evidence="3 4" id="KW-0479">Metal-binding</keyword>
<dbReference type="Pfam" id="PF01784">
    <property type="entry name" value="DUF34_NIF3"/>
    <property type="match status" value="1"/>
</dbReference>
<dbReference type="EMBL" id="MUZR01000058">
    <property type="protein sequence ID" value="OOC09194.1"/>
    <property type="molecule type" value="Genomic_DNA"/>
</dbReference>
<dbReference type="SUPFAM" id="SSF102705">
    <property type="entry name" value="NIF3 (NGG1p interacting factor 3)-like"/>
    <property type="match status" value="1"/>
</dbReference>
<dbReference type="FunFam" id="3.40.1390.30:FF:000002">
    <property type="entry name" value="Nif3-like dinuclear metal center protein"/>
    <property type="match status" value="1"/>
</dbReference>
<dbReference type="AlphaFoldDB" id="A0A1V2ZVQ0"/>
<comment type="caution">
    <text evidence="5">The sequence shown here is derived from an EMBL/GenBank/DDBJ whole genome shotgun (WGS) entry which is preliminary data.</text>
</comment>
<reference evidence="5 6" key="1">
    <citation type="submission" date="2017-02" db="EMBL/GenBank/DDBJ databases">
        <title>Genomic diversity within the haloalkaliphilic genus Thioalkalivibrio.</title>
        <authorList>
            <person name="Ahn A.-C."/>
            <person name="Meier-Kolthoff J."/>
            <person name="Overmars L."/>
            <person name="Richter M."/>
            <person name="Woyke T."/>
            <person name="Sorokin D.Y."/>
            <person name="Muyzer G."/>
        </authorList>
    </citation>
    <scope>NUCLEOTIDE SEQUENCE [LARGE SCALE GENOMIC DNA]</scope>
    <source>
        <strain evidence="5 6">HL17</strain>
    </source>
</reference>
<proteinExistence type="inferred from homology"/>
<dbReference type="NCBIfam" id="TIGR00486">
    <property type="entry name" value="YbgI_SA1388"/>
    <property type="match status" value="1"/>
</dbReference>
<gene>
    <name evidence="5" type="ORF">B1A74_12375</name>
</gene>
<organism evidence="5 6">
    <name type="scientific">Thioalkalivibrio halophilus</name>
    <dbReference type="NCBI Taxonomy" id="252474"/>
    <lineage>
        <taxon>Bacteria</taxon>
        <taxon>Pseudomonadati</taxon>
        <taxon>Pseudomonadota</taxon>
        <taxon>Gammaproteobacteria</taxon>
        <taxon>Chromatiales</taxon>
        <taxon>Ectothiorhodospiraceae</taxon>
        <taxon>Thioalkalivibrio</taxon>
    </lineage>
</organism>
<comment type="similarity">
    <text evidence="1">Belongs to the GTP cyclohydrolase I type 2/NIF3 family.</text>
</comment>
<dbReference type="RefSeq" id="WP_018947391.1">
    <property type="nucleotide sequence ID" value="NZ_MUZR01000058.1"/>
</dbReference>
<dbReference type="OrthoDB" id="9800881at2"/>
<feature type="binding site" evidence="4">
    <location>
        <position position="220"/>
    </location>
    <ligand>
        <name>a divalent metal cation</name>
        <dbReference type="ChEBI" id="CHEBI:60240"/>
        <label>1</label>
    </ligand>
</feature>
<sequence length="248" mass="26534">MHRDELLAGLDAKLEPARFTDYCPNGLQVEGRTEVRHVVSAVTASAATIEAAAERGADVLLVHHGYFWKGEPQVITGMKQRRIRRLLESGMNLVAYHLPLDAHPEVGNNASLARDLGLVADGTLRDDGVGLVGAPDEPLSAPGLASRIATALGREPLLVTAGEHPVRRVAWCSGGAQSLLPRAAELGADAYISGEISEQTTHEARELGVHYLAAGHHATERGGPRALGEWCARTFDLTHEFLDLDNPA</sequence>
<evidence type="ECO:0000256" key="4">
    <source>
        <dbReference type="PIRSR" id="PIRSR602678-1"/>
    </source>
</evidence>
<dbReference type="GO" id="GO:0005737">
    <property type="term" value="C:cytoplasm"/>
    <property type="evidence" value="ECO:0007669"/>
    <property type="project" value="TreeGrafter"/>
</dbReference>
<feature type="binding site" evidence="4">
    <location>
        <position position="101"/>
    </location>
    <ligand>
        <name>a divalent metal cation</name>
        <dbReference type="ChEBI" id="CHEBI:60240"/>
        <label>1</label>
    </ligand>
</feature>
<dbReference type="PANTHER" id="PTHR13799">
    <property type="entry name" value="NGG1 INTERACTING FACTOR 3"/>
    <property type="match status" value="1"/>
</dbReference>
<feature type="binding site" evidence="4">
    <location>
        <position position="216"/>
    </location>
    <ligand>
        <name>a divalent metal cation</name>
        <dbReference type="ChEBI" id="CHEBI:60240"/>
        <label>1</label>
    </ligand>
</feature>
<accession>A0A1V2ZVQ0</accession>
<dbReference type="InterPro" id="IPR036069">
    <property type="entry name" value="DUF34/NIF3_sf"/>
</dbReference>
<evidence type="ECO:0000256" key="2">
    <source>
        <dbReference type="ARBA" id="ARBA00022112"/>
    </source>
</evidence>
<dbReference type="PANTHER" id="PTHR13799:SF14">
    <property type="entry name" value="GTP CYCLOHYDROLASE 1 TYPE 2 HOMOLOG"/>
    <property type="match status" value="1"/>
</dbReference>
<feature type="binding site" evidence="4">
    <location>
        <position position="63"/>
    </location>
    <ligand>
        <name>a divalent metal cation</name>
        <dbReference type="ChEBI" id="CHEBI:60240"/>
        <label>1</label>
    </ligand>
</feature>
<evidence type="ECO:0000256" key="1">
    <source>
        <dbReference type="ARBA" id="ARBA00006964"/>
    </source>
</evidence>
<feature type="binding site" evidence="4">
    <location>
        <position position="64"/>
    </location>
    <ligand>
        <name>a divalent metal cation</name>
        <dbReference type="ChEBI" id="CHEBI:60240"/>
        <label>2</label>
    </ligand>
</feature>
<protein>
    <recommendedName>
        <fullName evidence="2">GTP cyclohydrolase 1 type 2 homolog</fullName>
    </recommendedName>
</protein>
<evidence type="ECO:0000313" key="5">
    <source>
        <dbReference type="EMBL" id="OOC09194.1"/>
    </source>
</evidence>
<name>A0A1V2ZVQ0_9GAMM</name>
<evidence type="ECO:0000256" key="3">
    <source>
        <dbReference type="ARBA" id="ARBA00022723"/>
    </source>
</evidence>
<dbReference type="InterPro" id="IPR002678">
    <property type="entry name" value="DUF34/NIF3"/>
</dbReference>
<evidence type="ECO:0000313" key="6">
    <source>
        <dbReference type="Proteomes" id="UP000189177"/>
    </source>
</evidence>
<keyword evidence="6" id="KW-1185">Reference proteome</keyword>
<dbReference type="STRING" id="252474.B1A74_12375"/>
<dbReference type="Gene3D" id="3.40.1390.30">
    <property type="entry name" value="NIF3 (NGG1p interacting factor 3)-like"/>
    <property type="match status" value="2"/>
</dbReference>
<dbReference type="Proteomes" id="UP000189177">
    <property type="component" value="Unassembled WGS sequence"/>
</dbReference>
<dbReference type="GO" id="GO:0046872">
    <property type="term" value="F:metal ion binding"/>
    <property type="evidence" value="ECO:0007669"/>
    <property type="project" value="UniProtKB-KW"/>
</dbReference>